<feature type="compositionally biased region" description="Basic and acidic residues" evidence="1">
    <location>
        <begin position="68"/>
        <end position="78"/>
    </location>
</feature>
<name>A0AAQ3L515_9LILI</name>
<dbReference type="AlphaFoldDB" id="A0AAQ3L515"/>
<protein>
    <submittedName>
        <fullName evidence="2">Uncharacterized protein</fullName>
    </submittedName>
</protein>
<accession>A0AAQ3L515</accession>
<proteinExistence type="predicted"/>
<feature type="region of interest" description="Disordered" evidence="1">
    <location>
        <begin position="56"/>
        <end position="87"/>
    </location>
</feature>
<organism evidence="2 3">
    <name type="scientific">Canna indica</name>
    <name type="common">Indian-shot</name>
    <dbReference type="NCBI Taxonomy" id="4628"/>
    <lineage>
        <taxon>Eukaryota</taxon>
        <taxon>Viridiplantae</taxon>
        <taxon>Streptophyta</taxon>
        <taxon>Embryophyta</taxon>
        <taxon>Tracheophyta</taxon>
        <taxon>Spermatophyta</taxon>
        <taxon>Magnoliopsida</taxon>
        <taxon>Liliopsida</taxon>
        <taxon>Zingiberales</taxon>
        <taxon>Cannaceae</taxon>
        <taxon>Canna</taxon>
    </lineage>
</organism>
<keyword evidence="3" id="KW-1185">Reference proteome</keyword>
<evidence type="ECO:0000313" key="2">
    <source>
        <dbReference type="EMBL" id="WOL17027.1"/>
    </source>
</evidence>
<evidence type="ECO:0000313" key="3">
    <source>
        <dbReference type="Proteomes" id="UP001327560"/>
    </source>
</evidence>
<dbReference type="EMBL" id="CP136897">
    <property type="protein sequence ID" value="WOL17027.1"/>
    <property type="molecule type" value="Genomic_DNA"/>
</dbReference>
<dbReference type="Proteomes" id="UP001327560">
    <property type="component" value="Chromosome 8"/>
</dbReference>
<evidence type="ECO:0000256" key="1">
    <source>
        <dbReference type="SAM" id="MobiDB-lite"/>
    </source>
</evidence>
<reference evidence="2 3" key="1">
    <citation type="submission" date="2023-10" db="EMBL/GenBank/DDBJ databases">
        <title>Chromosome-scale genome assembly provides insights into flower coloration mechanisms of Canna indica.</title>
        <authorList>
            <person name="Li C."/>
        </authorList>
    </citation>
    <scope>NUCLEOTIDE SEQUENCE [LARGE SCALE GENOMIC DNA]</scope>
    <source>
        <tissue evidence="2">Flower</tissue>
    </source>
</reference>
<sequence length="171" mass="19012">MLRALPSSQVLYRKKPVIFADGNYSSEPRGGLGFCWKKNAKTAVAGDLFARSLRNPLRRRSLPPPLPHESERESEHHRPQGGRATPVAELSNRLNEVARAIVLLSFPESHDRLCPAAALTNPGKHRNAPQYFRARDRRVGLYQNPPVPCDGVPTSLPVGALMLLDMEMRST</sequence>
<gene>
    <name evidence="2" type="ORF">Cni_G25816</name>
</gene>